<dbReference type="OrthoDB" id="1116917at2"/>
<evidence type="ECO:0000313" key="2">
    <source>
        <dbReference type="Proteomes" id="UP000324209"/>
    </source>
</evidence>
<dbReference type="InterPro" id="IPR006513">
    <property type="entry name" value="YtfJ_HI0045"/>
</dbReference>
<dbReference type="Gene3D" id="3.40.30.10">
    <property type="entry name" value="Glutaredoxin"/>
    <property type="match status" value="1"/>
</dbReference>
<dbReference type="KEGG" id="ock:EXM22_17780"/>
<evidence type="ECO:0000313" key="1">
    <source>
        <dbReference type="EMBL" id="QEN09742.1"/>
    </source>
</evidence>
<gene>
    <name evidence="1" type="ORF">EXM22_17780</name>
</gene>
<dbReference type="SUPFAM" id="SSF52833">
    <property type="entry name" value="Thioredoxin-like"/>
    <property type="match status" value="1"/>
</dbReference>
<sequence length="174" mass="19984">MKKEVFMKIIKPQLLFLPLFFLFLSPSLFALQIGDAIPGFSVISGDGHILIRDDLLDKKGLIFYEDRSLMDINQDLKDYLKALNLDKNNIMTVVVVDCNDLGLFKKLWQDRLVDHSRKINLPVYGDWNGKMKDRFHLEDESSTFMVIDETGHVVYSQTGTITSSDFEQIGNLVH</sequence>
<dbReference type="AlphaFoldDB" id="A0A5C1QUK0"/>
<accession>A0A5C1QUK0</accession>
<dbReference type="InterPro" id="IPR036249">
    <property type="entry name" value="Thioredoxin-like_sf"/>
</dbReference>
<keyword evidence="2" id="KW-1185">Reference proteome</keyword>
<organism evidence="1 2">
    <name type="scientific">Oceanispirochaeta crateris</name>
    <dbReference type="NCBI Taxonomy" id="2518645"/>
    <lineage>
        <taxon>Bacteria</taxon>
        <taxon>Pseudomonadati</taxon>
        <taxon>Spirochaetota</taxon>
        <taxon>Spirochaetia</taxon>
        <taxon>Spirochaetales</taxon>
        <taxon>Spirochaetaceae</taxon>
        <taxon>Oceanispirochaeta</taxon>
    </lineage>
</organism>
<proteinExistence type="predicted"/>
<reference evidence="1 2" key="1">
    <citation type="submission" date="2019-02" db="EMBL/GenBank/DDBJ databases">
        <title>Complete Genome Sequence and Methylome Analysis of free living Spirochaetas.</title>
        <authorList>
            <person name="Fomenkov A."/>
            <person name="Dubinina G."/>
            <person name="Leshcheva N."/>
            <person name="Mikheeva N."/>
            <person name="Grabovich M."/>
            <person name="Vincze T."/>
            <person name="Roberts R.J."/>
        </authorList>
    </citation>
    <scope>NUCLEOTIDE SEQUENCE [LARGE SCALE GENOMIC DNA]</scope>
    <source>
        <strain evidence="1 2">K2</strain>
    </source>
</reference>
<evidence type="ECO:0008006" key="3">
    <source>
        <dbReference type="Google" id="ProtNLM"/>
    </source>
</evidence>
<protein>
    <recommendedName>
        <fullName evidence="3">Alkyl hydroperoxide reductase subunit C/ Thiol specific antioxidant domain-containing protein</fullName>
    </recommendedName>
</protein>
<dbReference type="Proteomes" id="UP000324209">
    <property type="component" value="Chromosome"/>
</dbReference>
<dbReference type="EMBL" id="CP036150">
    <property type="protein sequence ID" value="QEN09742.1"/>
    <property type="molecule type" value="Genomic_DNA"/>
</dbReference>
<dbReference type="Pfam" id="PF09695">
    <property type="entry name" value="YtfJ_HI0045"/>
    <property type="match status" value="1"/>
</dbReference>
<name>A0A5C1QUK0_9SPIO</name>